<reference evidence="1 2" key="1">
    <citation type="submission" date="2016-11" db="EMBL/GenBank/DDBJ databases">
        <authorList>
            <person name="Varghese N."/>
            <person name="Submissions S."/>
        </authorList>
    </citation>
    <scope>NUCLEOTIDE SEQUENCE [LARGE SCALE GENOMIC DNA]</scope>
    <source>
        <strain evidence="1 2">DSM 29341</strain>
    </source>
</reference>
<dbReference type="AlphaFoldDB" id="A0A1M4W2K2"/>
<dbReference type="RefSeq" id="WP_149775398.1">
    <property type="nucleotide sequence ID" value="NZ_FQVK01000007.1"/>
</dbReference>
<organism evidence="1 2">
    <name type="scientific">Ruegeria intermedia</name>
    <dbReference type="NCBI Taxonomy" id="996115"/>
    <lineage>
        <taxon>Bacteria</taxon>
        <taxon>Pseudomonadati</taxon>
        <taxon>Pseudomonadota</taxon>
        <taxon>Alphaproteobacteria</taxon>
        <taxon>Rhodobacterales</taxon>
        <taxon>Roseobacteraceae</taxon>
        <taxon>Ruegeria</taxon>
    </lineage>
</organism>
<accession>A0A1M4W2K2</accession>
<evidence type="ECO:0000313" key="2">
    <source>
        <dbReference type="Proteomes" id="UP000325134"/>
    </source>
</evidence>
<keyword evidence="2" id="KW-1185">Reference proteome</keyword>
<name>A0A1M4W2K2_9RHOB</name>
<gene>
    <name evidence="1" type="ORF">SAMN05444279_107127</name>
</gene>
<evidence type="ECO:0000313" key="1">
    <source>
        <dbReference type="EMBL" id="SHE75514.1"/>
    </source>
</evidence>
<proteinExistence type="predicted"/>
<dbReference type="OrthoDB" id="7703491at2"/>
<sequence length="285" mass="30362">MTATEIIDMLENIGRRATPRLSPAVDLTAETPAARRDLILQAIRGTVLPRRVEFTAPDGTLLALELNSSRITDVYGSSTGELPDFATEPRETIVQKLARLVSDLALAGNPIQMVSLQPDGPTEADDVGITFTEMKTACAVIELREDEPRLTVLQTPDPEPLADDPAPENEGLAAAFFEGSERFAMGRFLSGPASTRRHDGLCADGQPLHPSTGLLDRFAKDLAGWDADAGGHLPHPQLIVMRPSGGKGAALALLRDGQDNAAAIHDARKLGAVVALWKSLRGADP</sequence>
<dbReference type="EMBL" id="FQVK01000007">
    <property type="protein sequence ID" value="SHE75514.1"/>
    <property type="molecule type" value="Genomic_DNA"/>
</dbReference>
<protein>
    <submittedName>
        <fullName evidence="1">Uncharacterized protein</fullName>
    </submittedName>
</protein>
<dbReference type="Proteomes" id="UP000325134">
    <property type="component" value="Unassembled WGS sequence"/>
</dbReference>